<evidence type="ECO:0000256" key="5">
    <source>
        <dbReference type="PROSITE-ProRule" id="PRU00339"/>
    </source>
</evidence>
<dbReference type="InterPro" id="IPR011990">
    <property type="entry name" value="TPR-like_helical_dom_sf"/>
</dbReference>
<dbReference type="PANTHER" id="PTHR22904:SF523">
    <property type="entry name" value="STRESS-INDUCED-PHOSPHOPROTEIN 1"/>
    <property type="match status" value="1"/>
</dbReference>
<evidence type="ECO:0000313" key="8">
    <source>
        <dbReference type="Proteomes" id="UP000822688"/>
    </source>
</evidence>
<accession>A0A8T0H6I4</accession>
<keyword evidence="2" id="KW-0963">Cytoplasm</keyword>
<dbReference type="InterPro" id="IPR019734">
    <property type="entry name" value="TPR_rpt"/>
</dbReference>
<dbReference type="Gene3D" id="1.25.40.10">
    <property type="entry name" value="Tetratricopeptide repeat domain"/>
    <property type="match status" value="1"/>
</dbReference>
<keyword evidence="3" id="KW-0677">Repeat</keyword>
<dbReference type="AlphaFoldDB" id="A0A8T0H6I4"/>
<dbReference type="EMBL" id="CM026428">
    <property type="protein sequence ID" value="KAG0567566.1"/>
    <property type="molecule type" value="Genomic_DNA"/>
</dbReference>
<dbReference type="SMART" id="SM00028">
    <property type="entry name" value="TPR"/>
    <property type="match status" value="3"/>
</dbReference>
<keyword evidence="8" id="KW-1185">Reference proteome</keyword>
<dbReference type="SUPFAM" id="SSF48452">
    <property type="entry name" value="TPR-like"/>
    <property type="match status" value="1"/>
</dbReference>
<evidence type="ECO:0000256" key="3">
    <source>
        <dbReference type="ARBA" id="ARBA00022737"/>
    </source>
</evidence>
<protein>
    <submittedName>
        <fullName evidence="7">Uncharacterized protein</fullName>
    </submittedName>
</protein>
<feature type="repeat" description="TPR" evidence="5">
    <location>
        <begin position="75"/>
        <end position="108"/>
    </location>
</feature>
<comment type="subcellular location">
    <subcellularLocation>
        <location evidence="1">Cytoplasm</location>
    </subcellularLocation>
</comment>
<comment type="caution">
    <text evidence="7">The sequence shown here is derived from an EMBL/GenBank/DDBJ whole genome shotgun (WGS) entry which is preliminary data.</text>
</comment>
<dbReference type="Pfam" id="PF00515">
    <property type="entry name" value="TPR_1"/>
    <property type="match status" value="1"/>
</dbReference>
<gene>
    <name evidence="7" type="ORF">KC19_7G143900</name>
</gene>
<evidence type="ECO:0000256" key="6">
    <source>
        <dbReference type="SAM" id="MobiDB-lite"/>
    </source>
</evidence>
<reference evidence="7" key="1">
    <citation type="submission" date="2020-06" db="EMBL/GenBank/DDBJ databases">
        <title>WGS assembly of Ceratodon purpureus strain R40.</title>
        <authorList>
            <person name="Carey S.B."/>
            <person name="Jenkins J."/>
            <person name="Shu S."/>
            <person name="Lovell J.T."/>
            <person name="Sreedasyam A."/>
            <person name="Maumus F."/>
            <person name="Tiley G.P."/>
            <person name="Fernandez-Pozo N."/>
            <person name="Barry K."/>
            <person name="Chen C."/>
            <person name="Wang M."/>
            <person name="Lipzen A."/>
            <person name="Daum C."/>
            <person name="Saski C.A."/>
            <person name="Payton A.C."/>
            <person name="Mcbreen J.C."/>
            <person name="Conrad R.E."/>
            <person name="Kollar L.M."/>
            <person name="Olsson S."/>
            <person name="Huttunen S."/>
            <person name="Landis J.B."/>
            <person name="Wickett N.J."/>
            <person name="Johnson M.G."/>
            <person name="Rensing S.A."/>
            <person name="Grimwood J."/>
            <person name="Schmutz J."/>
            <person name="Mcdaniel S.F."/>
        </authorList>
    </citation>
    <scope>NUCLEOTIDE SEQUENCE</scope>
    <source>
        <strain evidence="7">R40</strain>
    </source>
</reference>
<dbReference type="Proteomes" id="UP000822688">
    <property type="component" value="Chromosome 7"/>
</dbReference>
<dbReference type="PANTHER" id="PTHR22904">
    <property type="entry name" value="TPR REPEAT CONTAINING PROTEIN"/>
    <property type="match status" value="1"/>
</dbReference>
<dbReference type="Pfam" id="PF13414">
    <property type="entry name" value="TPR_11"/>
    <property type="match status" value="1"/>
</dbReference>
<keyword evidence="4 5" id="KW-0802">TPR repeat</keyword>
<dbReference type="PROSITE" id="PS50005">
    <property type="entry name" value="TPR"/>
    <property type="match status" value="2"/>
</dbReference>
<evidence type="ECO:0000256" key="2">
    <source>
        <dbReference type="ARBA" id="ARBA00022490"/>
    </source>
</evidence>
<organism evidence="7 8">
    <name type="scientific">Ceratodon purpureus</name>
    <name type="common">Fire moss</name>
    <name type="synonym">Dicranum purpureum</name>
    <dbReference type="NCBI Taxonomy" id="3225"/>
    <lineage>
        <taxon>Eukaryota</taxon>
        <taxon>Viridiplantae</taxon>
        <taxon>Streptophyta</taxon>
        <taxon>Embryophyta</taxon>
        <taxon>Bryophyta</taxon>
        <taxon>Bryophytina</taxon>
        <taxon>Bryopsida</taxon>
        <taxon>Dicranidae</taxon>
        <taxon>Pseudoditrichales</taxon>
        <taxon>Ditrichaceae</taxon>
        <taxon>Ceratodon</taxon>
    </lineage>
</organism>
<evidence type="ECO:0000256" key="1">
    <source>
        <dbReference type="ARBA" id="ARBA00004496"/>
    </source>
</evidence>
<proteinExistence type="predicted"/>
<dbReference type="FunFam" id="1.25.40.10:FF:000020">
    <property type="entry name" value="Stress-induced phosphoprotein 1"/>
    <property type="match status" value="1"/>
</dbReference>
<evidence type="ECO:0000313" key="7">
    <source>
        <dbReference type="EMBL" id="KAG0567566.1"/>
    </source>
</evidence>
<name>A0A8T0H6I4_CERPU</name>
<dbReference type="GO" id="GO:0051879">
    <property type="term" value="F:Hsp90 protein binding"/>
    <property type="evidence" value="ECO:0007669"/>
    <property type="project" value="TreeGrafter"/>
</dbReference>
<feature type="repeat" description="TPR" evidence="5">
    <location>
        <begin position="7"/>
        <end position="40"/>
    </location>
</feature>
<dbReference type="GO" id="GO:0005737">
    <property type="term" value="C:cytoplasm"/>
    <property type="evidence" value="ECO:0007669"/>
    <property type="project" value="UniProtKB-SubCell"/>
</dbReference>
<evidence type="ECO:0000256" key="4">
    <source>
        <dbReference type="ARBA" id="ARBA00022803"/>
    </source>
</evidence>
<feature type="region of interest" description="Disordered" evidence="6">
    <location>
        <begin position="123"/>
        <end position="146"/>
    </location>
</feature>
<sequence>MEPKPSAADLKDQGNAHFKQQNYLKAAALYTQAIKLDPDNAALYSNRSAAFLNLVKLTKALADAEMTIKLKPTWEKGFFRKGCCLEAMERYEEALATYREALTQNPQSSEVATKVKRLTQVVREKKRNQQDKPAAKANGSSAVSEPEPLRIDAVLDKALPAGTSDETRKFAKEVIETALKEWNDNNGKVDANVRLCLGKDASKETLPNVAVEKAFESPDTLNSCAAFLRQYIVDSSSTAACLIVAKKSIAFPQVWKGTGTRKWAHGNSNGFFIQLETSAIRRLWFVPSPVEHGRNVCRTLEPLDIDLHAVLPPLFR</sequence>